<feature type="compositionally biased region" description="Pro residues" evidence="2">
    <location>
        <begin position="237"/>
        <end position="246"/>
    </location>
</feature>
<gene>
    <name evidence="3" type="ORF">Mgra_00009054</name>
</gene>
<reference evidence="3" key="1">
    <citation type="journal article" date="2020" name="Ecol. Evol.">
        <title>Genome structure and content of the rice root-knot nematode (Meloidogyne graminicola).</title>
        <authorList>
            <person name="Phan N.T."/>
            <person name="Danchin E.G.J."/>
            <person name="Klopp C."/>
            <person name="Perfus-Barbeoch L."/>
            <person name="Kozlowski D.K."/>
            <person name="Koutsovoulos G.D."/>
            <person name="Lopez-Roques C."/>
            <person name="Bouchez O."/>
            <person name="Zahm M."/>
            <person name="Besnard G."/>
            <person name="Bellafiore S."/>
        </authorList>
    </citation>
    <scope>NUCLEOTIDE SEQUENCE</scope>
    <source>
        <strain evidence="3">VN-18</strain>
    </source>
</reference>
<proteinExistence type="predicted"/>
<dbReference type="PANTHER" id="PTHR12334">
    <property type="entry name" value="BAG FAMILY MOLECULAR CHAPERONE REGULATOR 2"/>
    <property type="match status" value="1"/>
</dbReference>
<dbReference type="AlphaFoldDB" id="A0A8S9ZDY3"/>
<dbReference type="OrthoDB" id="6284251at2759"/>
<evidence type="ECO:0000256" key="2">
    <source>
        <dbReference type="SAM" id="MobiDB-lite"/>
    </source>
</evidence>
<protein>
    <recommendedName>
        <fullName evidence="5">BAG domain-containing protein</fullName>
    </recommendedName>
</protein>
<evidence type="ECO:0008006" key="5">
    <source>
        <dbReference type="Google" id="ProtNLM"/>
    </source>
</evidence>
<feature type="compositionally biased region" description="Polar residues" evidence="2">
    <location>
        <begin position="248"/>
        <end position="259"/>
    </location>
</feature>
<feature type="region of interest" description="Disordered" evidence="2">
    <location>
        <begin position="236"/>
        <end position="259"/>
    </location>
</feature>
<dbReference type="InterPro" id="IPR037689">
    <property type="entry name" value="BAG2"/>
</dbReference>
<accession>A0A8S9ZDY3</accession>
<dbReference type="PANTHER" id="PTHR12334:SF6">
    <property type="entry name" value="BAG FAMILY MOLECULAR CHAPERONE REGULATOR 2"/>
    <property type="match status" value="1"/>
</dbReference>
<dbReference type="Gene3D" id="1.20.58.890">
    <property type="match status" value="1"/>
</dbReference>
<comment type="caution">
    <text evidence="3">The sequence shown here is derived from an EMBL/GenBank/DDBJ whole genome shotgun (WGS) entry which is preliminary data.</text>
</comment>
<dbReference type="EMBL" id="JABEBT010000136">
    <property type="protein sequence ID" value="KAF7629923.1"/>
    <property type="molecule type" value="Genomic_DNA"/>
</dbReference>
<dbReference type="GO" id="GO:0050821">
    <property type="term" value="P:protein stabilization"/>
    <property type="evidence" value="ECO:0007669"/>
    <property type="project" value="TreeGrafter"/>
</dbReference>
<dbReference type="GO" id="GO:0051087">
    <property type="term" value="F:protein-folding chaperone binding"/>
    <property type="evidence" value="ECO:0007669"/>
    <property type="project" value="InterPro"/>
</dbReference>
<dbReference type="GO" id="GO:0000774">
    <property type="term" value="F:adenyl-nucleotide exchange factor activity"/>
    <property type="evidence" value="ECO:0007669"/>
    <property type="project" value="InterPro"/>
</dbReference>
<dbReference type="Proteomes" id="UP000605970">
    <property type="component" value="Unassembled WGS sequence"/>
</dbReference>
<keyword evidence="1" id="KW-0175">Coiled coil</keyword>
<organism evidence="3 4">
    <name type="scientific">Meloidogyne graminicola</name>
    <dbReference type="NCBI Taxonomy" id="189291"/>
    <lineage>
        <taxon>Eukaryota</taxon>
        <taxon>Metazoa</taxon>
        <taxon>Ecdysozoa</taxon>
        <taxon>Nematoda</taxon>
        <taxon>Chromadorea</taxon>
        <taxon>Rhabditida</taxon>
        <taxon>Tylenchina</taxon>
        <taxon>Tylenchomorpha</taxon>
        <taxon>Tylenchoidea</taxon>
        <taxon>Meloidogynidae</taxon>
        <taxon>Meloidogyninae</taxon>
        <taxon>Meloidogyne</taxon>
    </lineage>
</organism>
<evidence type="ECO:0000313" key="4">
    <source>
        <dbReference type="Proteomes" id="UP000605970"/>
    </source>
</evidence>
<feature type="coiled-coil region" evidence="1">
    <location>
        <begin position="300"/>
        <end position="327"/>
    </location>
</feature>
<evidence type="ECO:0000313" key="3">
    <source>
        <dbReference type="EMBL" id="KAF7629923.1"/>
    </source>
</evidence>
<sequence>MYVLESTHKMKMLYKTDLDFWWSSLEKSNVGRIGGPRKLVMEDFFGEPFGNFNPRGSFQRRFTERGLFDDNEDDFFDDSFSRSAKHNSFRENPNLFHSLPRRQNKAPGSITENCGVERPIPIKVNNTAPQCKTPNLRENEDYKFGNIHRIPIRQFDDLSDNQEEQKLVKNNIPAKYEHNLPGKVRRFSPADKRSRFSNKNEQNYTSNSNNPIPNIVIDDYGDGTIIGSHEKSTAIPLPAPAIPLPAPQQKNNAENEPDQSLCNIKSSEEFEISEDDYKNKEMEVIVASSDNHTTPLNNNIENLLRLLDDTERKLTLCRENASSLEQEKESILKILKNIKLTDSLLELEQVGDRDELVLNVDRIITRCSSVDVFVNTPRDKHQNQALKHVNEIIYVALNQTNDTVKTKTKIQGFLNACRAEESGHIDDKFQSLIIACTADDQKNHEIRRRLEKIIVQLEQTQQLPLPDLI</sequence>
<evidence type="ECO:0000256" key="1">
    <source>
        <dbReference type="SAM" id="Coils"/>
    </source>
</evidence>
<name>A0A8S9ZDY3_9BILA</name>
<keyword evidence="4" id="KW-1185">Reference proteome</keyword>
<feature type="region of interest" description="Disordered" evidence="2">
    <location>
        <begin position="185"/>
        <end position="212"/>
    </location>
</feature>